<dbReference type="PIRSF" id="PIRSF002744">
    <property type="entry name" value="Pur-cyt_permease"/>
    <property type="match status" value="1"/>
</dbReference>
<dbReference type="GO" id="GO:0005886">
    <property type="term" value="C:plasma membrane"/>
    <property type="evidence" value="ECO:0007669"/>
    <property type="project" value="TreeGrafter"/>
</dbReference>
<evidence type="ECO:0000256" key="5">
    <source>
        <dbReference type="ARBA" id="ARBA00022692"/>
    </source>
</evidence>
<dbReference type="GO" id="GO:0015856">
    <property type="term" value="P:cytosine transport"/>
    <property type="evidence" value="ECO:0007669"/>
    <property type="project" value="UniProtKB-ARBA"/>
</dbReference>
<dbReference type="PANTHER" id="PTHR31806:SF1">
    <property type="entry name" value="PURINE-CYTOSINE PERMEASE FCY2-RELATED"/>
    <property type="match status" value="1"/>
</dbReference>
<dbReference type="NCBIfam" id="TIGR00800">
    <property type="entry name" value="ncs1"/>
    <property type="match status" value="1"/>
</dbReference>
<evidence type="ECO:0000256" key="7">
    <source>
        <dbReference type="ARBA" id="ARBA00023136"/>
    </source>
</evidence>
<evidence type="ECO:0000256" key="3">
    <source>
        <dbReference type="ARBA" id="ARBA00022448"/>
    </source>
</evidence>
<keyword evidence="5 10" id="KW-0812">Transmembrane</keyword>
<evidence type="ECO:0000256" key="4">
    <source>
        <dbReference type="ARBA" id="ARBA00022553"/>
    </source>
</evidence>
<feature type="transmembrane region" description="Helical" evidence="10">
    <location>
        <begin position="346"/>
        <end position="372"/>
    </location>
</feature>
<evidence type="ECO:0008006" key="13">
    <source>
        <dbReference type="Google" id="ProtNLM"/>
    </source>
</evidence>
<feature type="compositionally biased region" description="Polar residues" evidence="9">
    <location>
        <begin position="19"/>
        <end position="29"/>
    </location>
</feature>
<evidence type="ECO:0000256" key="1">
    <source>
        <dbReference type="ARBA" id="ARBA00004141"/>
    </source>
</evidence>
<reference evidence="11 12" key="1">
    <citation type="journal article" date="2011" name="Proc. Natl. Acad. Sci. U.S.A.">
        <title>Evolutionary erosion of yeast sex chromosomes by mating-type switching accidents.</title>
        <authorList>
            <person name="Gordon J.L."/>
            <person name="Armisen D."/>
            <person name="Proux-Wera E."/>
            <person name="Oheigeartaigh S.S."/>
            <person name="Byrne K.P."/>
            <person name="Wolfe K.H."/>
        </authorList>
    </citation>
    <scope>NUCLEOTIDE SEQUENCE [LARGE SCALE GENOMIC DNA]</scope>
    <source>
        <strain evidence="12">ATCC 10662 / CBS 1146 / NBRC 0425 / NCYC 2629 / NRRL Y-866</strain>
    </source>
</reference>
<dbReference type="GeneID" id="11501231"/>
<feature type="transmembrane region" description="Helical" evidence="10">
    <location>
        <begin position="98"/>
        <end position="119"/>
    </location>
</feature>
<feature type="transmembrane region" description="Helical" evidence="10">
    <location>
        <begin position="305"/>
        <end position="326"/>
    </location>
</feature>
<keyword evidence="7 8" id="KW-0472">Membrane</keyword>
<keyword evidence="3 8" id="KW-0813">Transport</keyword>
<dbReference type="FunFam" id="1.10.4160.10:FF:000002">
    <property type="entry name" value="Purine-cytosine permease fcyB"/>
    <property type="match status" value="1"/>
</dbReference>
<protein>
    <recommendedName>
        <fullName evidence="13">Purine-cytosine permease</fullName>
    </recommendedName>
</protein>
<feature type="transmembrane region" description="Helical" evidence="10">
    <location>
        <begin position="508"/>
        <end position="527"/>
    </location>
</feature>
<organism evidence="11 12">
    <name type="scientific">Torulaspora delbrueckii</name>
    <name type="common">Yeast</name>
    <name type="synonym">Candida colliculosa</name>
    <dbReference type="NCBI Taxonomy" id="4950"/>
    <lineage>
        <taxon>Eukaryota</taxon>
        <taxon>Fungi</taxon>
        <taxon>Dikarya</taxon>
        <taxon>Ascomycota</taxon>
        <taxon>Saccharomycotina</taxon>
        <taxon>Saccharomycetes</taxon>
        <taxon>Saccharomycetales</taxon>
        <taxon>Saccharomycetaceae</taxon>
        <taxon>Torulaspora</taxon>
    </lineage>
</organism>
<dbReference type="AlphaFoldDB" id="G8ZZM3"/>
<accession>G8ZZM3</accession>
<evidence type="ECO:0000313" key="11">
    <source>
        <dbReference type="EMBL" id="CCE94067.1"/>
    </source>
</evidence>
<dbReference type="OrthoDB" id="2116389at2759"/>
<dbReference type="FunCoup" id="G8ZZM3">
    <property type="interactions" value="79"/>
</dbReference>
<feature type="compositionally biased region" description="Basic and acidic residues" evidence="9">
    <location>
        <begin position="1"/>
        <end position="18"/>
    </location>
</feature>
<name>G8ZZM3_TORDE</name>
<evidence type="ECO:0000256" key="9">
    <source>
        <dbReference type="SAM" id="MobiDB-lite"/>
    </source>
</evidence>
<keyword evidence="4" id="KW-0597">Phosphoprotein</keyword>
<proteinExistence type="inferred from homology"/>
<dbReference type="CDD" id="cd11484">
    <property type="entry name" value="SLC-NCS1sbd_CobB-like"/>
    <property type="match status" value="1"/>
</dbReference>
<keyword evidence="6 10" id="KW-1133">Transmembrane helix</keyword>
<dbReference type="InterPro" id="IPR026030">
    <property type="entry name" value="Pur-cyt_permease_Fcy2/21/22"/>
</dbReference>
<feature type="region of interest" description="Disordered" evidence="9">
    <location>
        <begin position="1"/>
        <end position="33"/>
    </location>
</feature>
<evidence type="ECO:0000313" key="12">
    <source>
        <dbReference type="Proteomes" id="UP000005627"/>
    </source>
</evidence>
<evidence type="ECO:0000256" key="2">
    <source>
        <dbReference type="ARBA" id="ARBA00008974"/>
    </source>
</evidence>
<feature type="transmembrane region" description="Helical" evidence="10">
    <location>
        <begin position="234"/>
        <end position="251"/>
    </location>
</feature>
<dbReference type="InterPro" id="IPR012681">
    <property type="entry name" value="NCS1"/>
</dbReference>
<dbReference type="STRING" id="1076872.G8ZZM3"/>
<dbReference type="GO" id="GO:0015205">
    <property type="term" value="F:nucleobase transmembrane transporter activity"/>
    <property type="evidence" value="ECO:0007669"/>
    <property type="project" value="TreeGrafter"/>
</dbReference>
<feature type="transmembrane region" description="Helical" evidence="10">
    <location>
        <begin position="126"/>
        <end position="149"/>
    </location>
</feature>
<feature type="transmembrane region" description="Helical" evidence="10">
    <location>
        <begin position="402"/>
        <end position="421"/>
    </location>
</feature>
<dbReference type="KEGG" id="tdl:TDEL_0H02080"/>
<gene>
    <name evidence="11" type="primary">TDEL0H02080</name>
    <name evidence="11" type="ORF">TDEL_0H02080</name>
</gene>
<dbReference type="GO" id="GO:0000329">
    <property type="term" value="C:fungal-type vacuole membrane"/>
    <property type="evidence" value="ECO:0007669"/>
    <property type="project" value="TreeGrafter"/>
</dbReference>
<dbReference type="Proteomes" id="UP000005627">
    <property type="component" value="Chromosome 8"/>
</dbReference>
<feature type="transmembrane region" description="Helical" evidence="10">
    <location>
        <begin position="169"/>
        <end position="194"/>
    </location>
</feature>
<feature type="transmembrane region" description="Helical" evidence="10">
    <location>
        <begin position="472"/>
        <end position="496"/>
    </location>
</feature>
<dbReference type="HOGENOM" id="CLU_026016_2_2_1"/>
<dbReference type="Pfam" id="PF02133">
    <property type="entry name" value="Transp_cyt_pur"/>
    <property type="match status" value="1"/>
</dbReference>
<keyword evidence="12" id="KW-1185">Reference proteome</keyword>
<dbReference type="InParanoid" id="G8ZZM3"/>
<dbReference type="EMBL" id="HE616749">
    <property type="protein sequence ID" value="CCE94067.1"/>
    <property type="molecule type" value="Genomic_DNA"/>
</dbReference>
<comment type="similarity">
    <text evidence="2 8">Belongs to the purine-cytosine permease (2.A.39) family.</text>
</comment>
<comment type="subcellular location">
    <subcellularLocation>
        <location evidence="1">Membrane</location>
        <topology evidence="1">Multi-pass membrane protein</topology>
    </subcellularLocation>
</comment>
<evidence type="ECO:0000256" key="6">
    <source>
        <dbReference type="ARBA" id="ARBA00022989"/>
    </source>
</evidence>
<dbReference type="PANTHER" id="PTHR31806">
    <property type="entry name" value="PURINE-CYTOSINE PERMEASE FCY2-RELATED"/>
    <property type="match status" value="1"/>
</dbReference>
<evidence type="ECO:0000256" key="10">
    <source>
        <dbReference type="SAM" id="Phobius"/>
    </source>
</evidence>
<dbReference type="Gene3D" id="1.10.4160.10">
    <property type="entry name" value="Hydantoin permease"/>
    <property type="match status" value="1"/>
</dbReference>
<sequence length="537" mass="58900">MSMPGKEDIEIQDFEKGLTHSQSSSSRWEIQQAEKKAVTTEAYSENDEDDQFVGGTAEVTQLSFLSRIAVKLNAETKGIEPVTDEEKTDDSVINAASMWFSANMVIAAYALGTLGPLIFELNFGTCVLVIVFFSILGLLSIAFFSVFGAEFGLRQMILSRFLLGNLTARVFALINVVACVGWAVVNTIASAQLLNMINPGSHQCPPWAGVLIIVGGTVMITFFGYRIIHAYEKWSWVPNFAVFLVIIACLAKNGSFSNGEWTSGPTTAGGVLSFGSAVYGFATGWTTYAADYTVYMPRNMNKYKIFFSLVFGLAFPLFFTMILGAASARATMNNPLWNQYYESDSVGGLTFAILVPESLHGFGQFCCVLLALSTIANNIPNMYTIALSAQATWEPFSKVPRIVWTLLGNGATIAIAIPAYYKFESFMSNFMNSIGYYLAIYTAISLSEHFIYRRGFKGYNIEEWDKWDKLPIGIAGCCALFVGAVGVAVGMCQTYWVGELGRKIGEFGGDIGFELGAGFAFVVYNIIRPLELKYIGR</sequence>
<dbReference type="eggNOG" id="ENOG502QQ8Y">
    <property type="taxonomic scope" value="Eukaryota"/>
</dbReference>
<feature type="transmembrane region" description="Helical" evidence="10">
    <location>
        <begin position="206"/>
        <end position="228"/>
    </location>
</feature>
<dbReference type="InterPro" id="IPR001248">
    <property type="entry name" value="Pur-cyt_permease"/>
</dbReference>
<feature type="transmembrane region" description="Helical" evidence="10">
    <location>
        <begin position="433"/>
        <end position="452"/>
    </location>
</feature>
<dbReference type="RefSeq" id="XP_003683278.1">
    <property type="nucleotide sequence ID" value="XM_003683230.1"/>
</dbReference>
<evidence type="ECO:0000256" key="8">
    <source>
        <dbReference type="PIRNR" id="PIRNR002744"/>
    </source>
</evidence>